<evidence type="ECO:0000259" key="5">
    <source>
        <dbReference type="Pfam" id="PF00370"/>
    </source>
</evidence>
<dbReference type="EMBL" id="AODG01000007">
    <property type="protein sequence ID" value="EUJ28694.1"/>
    <property type="molecule type" value="Genomic_DNA"/>
</dbReference>
<accession>A0A829R990</accession>
<dbReference type="AlphaFoldDB" id="A0A829R990"/>
<dbReference type="InterPro" id="IPR018485">
    <property type="entry name" value="FGGY_C"/>
</dbReference>
<dbReference type="GO" id="GO:0016773">
    <property type="term" value="F:phosphotransferase activity, alcohol group as acceptor"/>
    <property type="evidence" value="ECO:0007669"/>
    <property type="project" value="InterPro"/>
</dbReference>
<feature type="domain" description="Carbohydrate kinase FGGY C-terminal" evidence="6">
    <location>
        <begin position="282"/>
        <end position="462"/>
    </location>
</feature>
<comment type="caution">
    <text evidence="7">The sequence shown here is derived from an EMBL/GenBank/DDBJ whole genome shotgun (WGS) entry which is preliminary data.</text>
</comment>
<dbReference type="InterPro" id="IPR000577">
    <property type="entry name" value="Carb_kinase_FGGY"/>
</dbReference>
<protein>
    <submittedName>
        <fullName evidence="7">Putative gluconate kinase</fullName>
    </submittedName>
</protein>
<gene>
    <name evidence="7" type="ORF">LMUR_06397</name>
</gene>
<keyword evidence="3" id="KW-0808">Transferase</keyword>
<dbReference type="InterPro" id="IPR050406">
    <property type="entry name" value="FGGY_Carb_Kinase"/>
</dbReference>
<dbReference type="PANTHER" id="PTHR43095:SF2">
    <property type="entry name" value="GLUCONOKINASE"/>
    <property type="match status" value="1"/>
</dbReference>
<feature type="domain" description="Carbohydrate kinase FGGY N-terminal" evidence="5">
    <location>
        <begin position="29"/>
        <end position="271"/>
    </location>
</feature>
<sequence length="522" mass="58044">MPLVFFIVKITDEARVNKRLKVRKVEEKYIIGVDIGTSSTKAVLFDHTGKLIHRHAISYDLITDDAGRAVQDPDTMVDAVKNAVRHVIDESAIPSEDVRAVSFSSAMHSLILVDETHQPLTPAITWADHRSTKAAEHLKKNYDSHLIYEKTGTPIHPMSPFVKISWLNQEQPELIAKTKIFADIKSYVFYQLFHEWVIDESLASGTGMYNPKEHDWEKEAMDIIGLKPDQLPRVVSETTAFHNDSTARDLGLTGDPAFVIGGSDGALANIGIQALGKNEVTVTVGTSGAVRKLVPEFQVDKAGRTFCYAAAGPYVIGGAVNNGGKVVEWAFKQFGKEEEDFSDFLKLSDDVPPGANGLMFLPFLLGGRAPLWRNNLFGDFIGLTINHTRKTMVRAILEGIALNLAGVYEAIAEKEDIIYVTGGLASEPLWCQMLADILEREVRVAETIEGSGLGAAIVGMKAIGWLETLEIGHEKRVAQTFSPRAEYRDRYRDLRNLFNEANQRLLTTYENIIAWKEKYQEI</sequence>
<evidence type="ECO:0000313" key="7">
    <source>
        <dbReference type="EMBL" id="EUJ28694.1"/>
    </source>
</evidence>
<evidence type="ECO:0000313" key="8">
    <source>
        <dbReference type="Proteomes" id="UP000019251"/>
    </source>
</evidence>
<evidence type="ECO:0000259" key="6">
    <source>
        <dbReference type="Pfam" id="PF02782"/>
    </source>
</evidence>
<dbReference type="SUPFAM" id="SSF53067">
    <property type="entry name" value="Actin-like ATPase domain"/>
    <property type="match status" value="2"/>
</dbReference>
<evidence type="ECO:0000256" key="3">
    <source>
        <dbReference type="ARBA" id="ARBA00022679"/>
    </source>
</evidence>
<dbReference type="Gene3D" id="3.30.420.40">
    <property type="match status" value="2"/>
</dbReference>
<dbReference type="PANTHER" id="PTHR43095">
    <property type="entry name" value="SUGAR KINASE"/>
    <property type="match status" value="1"/>
</dbReference>
<proteinExistence type="inferred from homology"/>
<dbReference type="Proteomes" id="UP000019251">
    <property type="component" value="Unassembled WGS sequence"/>
</dbReference>
<dbReference type="PROSITE" id="PS00933">
    <property type="entry name" value="FGGY_KINASES_1"/>
    <property type="match status" value="1"/>
</dbReference>
<evidence type="ECO:0000256" key="2">
    <source>
        <dbReference type="ARBA" id="ARBA00022553"/>
    </source>
</evidence>
<dbReference type="CDD" id="cd07770">
    <property type="entry name" value="ASKHA_NBD_FGGY_GntK"/>
    <property type="match status" value="1"/>
</dbReference>
<dbReference type="Pfam" id="PF02782">
    <property type="entry name" value="FGGY_C"/>
    <property type="match status" value="1"/>
</dbReference>
<dbReference type="InterPro" id="IPR043129">
    <property type="entry name" value="ATPase_NBD"/>
</dbReference>
<dbReference type="GO" id="GO:0005975">
    <property type="term" value="P:carbohydrate metabolic process"/>
    <property type="evidence" value="ECO:0007669"/>
    <property type="project" value="InterPro"/>
</dbReference>
<dbReference type="InterPro" id="IPR018483">
    <property type="entry name" value="Carb_kinase_FGGY_CS"/>
</dbReference>
<name>A0A829R990_LISGR</name>
<reference evidence="7 8" key="1">
    <citation type="submission" date="2012-12" db="EMBL/GenBank/DDBJ databases">
        <title>Novel taxa of Listeriaceae from agricultural environments in the United States.</title>
        <authorList>
            <person name="den Bakker H.C."/>
            <person name="Allred A."/>
            <person name="Warchocki S."/>
            <person name="Wright E.M."/>
            <person name="Burrell A."/>
            <person name="Nightingale K.K."/>
            <person name="Kephart D."/>
            <person name="Wiedmann M."/>
        </authorList>
    </citation>
    <scope>NUCLEOTIDE SEQUENCE [LARGE SCALE GENOMIC DNA]</scope>
    <source>
        <strain evidence="7 8">FSL F6-1183</strain>
    </source>
</reference>
<organism evidence="7 8">
    <name type="scientific">Listeria grayi FSL F6-1183</name>
    <dbReference type="NCBI Taxonomy" id="1265827"/>
    <lineage>
        <taxon>Bacteria</taxon>
        <taxon>Bacillati</taxon>
        <taxon>Bacillota</taxon>
        <taxon>Bacilli</taxon>
        <taxon>Bacillales</taxon>
        <taxon>Listeriaceae</taxon>
        <taxon>Listeria</taxon>
    </lineage>
</organism>
<evidence type="ECO:0000256" key="1">
    <source>
        <dbReference type="ARBA" id="ARBA00009156"/>
    </source>
</evidence>
<keyword evidence="4 7" id="KW-0418">Kinase</keyword>
<dbReference type="PIRSF" id="PIRSF000538">
    <property type="entry name" value="GlpK"/>
    <property type="match status" value="1"/>
</dbReference>
<dbReference type="Pfam" id="PF00370">
    <property type="entry name" value="FGGY_N"/>
    <property type="match status" value="1"/>
</dbReference>
<comment type="similarity">
    <text evidence="1">Belongs to the FGGY kinase family.</text>
</comment>
<dbReference type="GO" id="GO:0016301">
    <property type="term" value="F:kinase activity"/>
    <property type="evidence" value="ECO:0007669"/>
    <property type="project" value="UniProtKB-KW"/>
</dbReference>
<keyword evidence="2" id="KW-0597">Phosphoprotein</keyword>
<dbReference type="InterPro" id="IPR018484">
    <property type="entry name" value="FGGY_N"/>
</dbReference>
<evidence type="ECO:0000256" key="4">
    <source>
        <dbReference type="ARBA" id="ARBA00022777"/>
    </source>
</evidence>